<feature type="compositionally biased region" description="Polar residues" evidence="1">
    <location>
        <begin position="253"/>
        <end position="268"/>
    </location>
</feature>
<feature type="compositionally biased region" description="Polar residues" evidence="1">
    <location>
        <begin position="373"/>
        <end position="384"/>
    </location>
</feature>
<feature type="region of interest" description="Disordered" evidence="1">
    <location>
        <begin position="619"/>
        <end position="675"/>
    </location>
</feature>
<name>A0A2G9UHJ8_TELCI</name>
<feature type="compositionally biased region" description="Low complexity" evidence="1">
    <location>
        <begin position="391"/>
        <end position="401"/>
    </location>
</feature>
<dbReference type="PANTHER" id="PTHR21541:SF3">
    <property type="entry name" value="STRUCTURE-SPECIFIC ENDONUCLEASE SUBUNIT SLX4"/>
    <property type="match status" value="1"/>
</dbReference>
<dbReference type="AlphaFoldDB" id="A0A2G9UHJ8"/>
<reference evidence="2 3" key="1">
    <citation type="submission" date="2015-09" db="EMBL/GenBank/DDBJ databases">
        <title>Draft genome of the parasitic nematode Teladorsagia circumcincta isolate WARC Sus (inbred).</title>
        <authorList>
            <person name="Mitreva M."/>
        </authorList>
    </citation>
    <scope>NUCLEOTIDE SEQUENCE [LARGE SCALE GENOMIC DNA]</scope>
    <source>
        <strain evidence="2 3">S</strain>
    </source>
</reference>
<dbReference type="PANTHER" id="PTHR21541">
    <property type="entry name" value="BTB POZ DOMAIN CONTAINING 12"/>
    <property type="match status" value="1"/>
</dbReference>
<feature type="compositionally biased region" description="Polar residues" evidence="1">
    <location>
        <begin position="655"/>
        <end position="665"/>
    </location>
</feature>
<feature type="region of interest" description="Disordered" evidence="1">
    <location>
        <begin position="373"/>
        <end position="413"/>
    </location>
</feature>
<organism evidence="2 3">
    <name type="scientific">Teladorsagia circumcincta</name>
    <name type="common">Brown stomach worm</name>
    <name type="synonym">Ostertagia circumcincta</name>
    <dbReference type="NCBI Taxonomy" id="45464"/>
    <lineage>
        <taxon>Eukaryota</taxon>
        <taxon>Metazoa</taxon>
        <taxon>Ecdysozoa</taxon>
        <taxon>Nematoda</taxon>
        <taxon>Chromadorea</taxon>
        <taxon>Rhabditida</taxon>
        <taxon>Rhabditina</taxon>
        <taxon>Rhabditomorpha</taxon>
        <taxon>Strongyloidea</taxon>
        <taxon>Trichostrongylidae</taxon>
        <taxon>Teladorsagia</taxon>
    </lineage>
</organism>
<protein>
    <recommendedName>
        <fullName evidence="4">Structure-specific endonuclease subunit SLX4</fullName>
    </recommendedName>
</protein>
<accession>A0A2G9UHJ8</accession>
<gene>
    <name evidence="2" type="ORF">TELCIR_09226</name>
</gene>
<dbReference type="GO" id="GO:0000712">
    <property type="term" value="P:resolution of meiotic recombination intermediates"/>
    <property type="evidence" value="ECO:0007669"/>
    <property type="project" value="TreeGrafter"/>
</dbReference>
<sequence length="808" mass="89705">MPSDDDFCSPKPPIPIPAAPRRPEKKGDVQSIPIVSVAGSTLYSEFCGVKKESSSNHAKAKEKWSNTIDCPMCGEPQPPGPHRAAHAKRCGKTYNIAPKELLRLMETQRLVSDVKKRNSLIHTKAPIPQKKEVLPPKLKGEPKSLLDEHVQLAKALSASMDSQSSDPVHDNSPQFTRIIDDANEKRRKRPRSYAVVELAPRSCRCEVIQKVQNRFLETFRVRKTNGAALSHTEFCKRRAARTSLFMQNQARLLQKPKSTSQASSNQPSVPKAEVVIPEELKIKLSETSTANDTADITIDYEDPLQGISLDQTSAEQSLEDDCVIVDSTPNRSENYDSLDSREIVKNTSLSSRLGKCKDADDASSPIEDVVISSASAEENSTPSSIPDEVESSNASTSSSNSLDLFDEKSRDGAKKDTVTTLDLTPLRSCSRRRRSSAARFSLNDGIINLSPEDDSTSNREEVGNGREQLMEVSPVQPKTNLNTTTGSGDSDNDIVCLGEQPATQASTVSNDPYRNEYFEYHDPFMEPWYDPVEMNEPSPSQPVSKPVKDDAEISTDILDKAGRRRSSRILRQSPRELAKFGLKPMGRKRAVAMLKQIYTEIHPEIDPFTPTVRPLVVEKTGDGTPVSSRFAKPKNPRKRGKPVAASKEATVAVAENSSTSQVQRASTDDNDDDDFIDLGDKTLNDPRDEPIEESMIDDTGILPKDLEGMTDVFLKWLRQPDNDDLYNHLLSLQPVLIDELQERMSRADSAVCIIPKKVLVNILDRLGVTFSMNLVYGRQKVLDILQMEKLRPYLYFRRNRSIMGGAGG</sequence>
<dbReference type="OrthoDB" id="5576441at2759"/>
<feature type="compositionally biased region" description="Pro residues" evidence="1">
    <location>
        <begin position="10"/>
        <end position="20"/>
    </location>
</feature>
<evidence type="ECO:0000313" key="2">
    <source>
        <dbReference type="EMBL" id="PIO68970.1"/>
    </source>
</evidence>
<feature type="region of interest" description="Disordered" evidence="1">
    <location>
        <begin position="1"/>
        <end position="30"/>
    </location>
</feature>
<dbReference type="EMBL" id="KZ346832">
    <property type="protein sequence ID" value="PIO68970.1"/>
    <property type="molecule type" value="Genomic_DNA"/>
</dbReference>
<dbReference type="GO" id="GO:0033557">
    <property type="term" value="C:Slx1-Slx4 complex"/>
    <property type="evidence" value="ECO:0007669"/>
    <property type="project" value="TreeGrafter"/>
</dbReference>
<dbReference type="Proteomes" id="UP000230423">
    <property type="component" value="Unassembled WGS sequence"/>
</dbReference>
<evidence type="ECO:0000313" key="3">
    <source>
        <dbReference type="Proteomes" id="UP000230423"/>
    </source>
</evidence>
<keyword evidence="3" id="KW-1185">Reference proteome</keyword>
<feature type="compositionally biased region" description="Basic residues" evidence="1">
    <location>
        <begin position="631"/>
        <end position="641"/>
    </location>
</feature>
<proteinExistence type="predicted"/>
<evidence type="ECO:0008006" key="4">
    <source>
        <dbReference type="Google" id="ProtNLM"/>
    </source>
</evidence>
<feature type="region of interest" description="Disordered" evidence="1">
    <location>
        <begin position="253"/>
        <end position="272"/>
    </location>
</feature>
<evidence type="ECO:0000256" key="1">
    <source>
        <dbReference type="SAM" id="MobiDB-lite"/>
    </source>
</evidence>